<comment type="subcellular location">
    <subcellularLocation>
        <location evidence="1">Membrane</location>
        <topology evidence="1">Multi-pass membrane protein</topology>
    </subcellularLocation>
</comment>
<feature type="transmembrane region" description="Helical" evidence="6">
    <location>
        <begin position="41"/>
        <end position="59"/>
    </location>
</feature>
<dbReference type="FunFam" id="1.20.1250.20:FF:000013">
    <property type="entry name" value="MFS general substrate transporter"/>
    <property type="match status" value="1"/>
</dbReference>
<name>A0A0W0EZ40_MONRR</name>
<dbReference type="InterPro" id="IPR036259">
    <property type="entry name" value="MFS_trans_sf"/>
</dbReference>
<keyword evidence="5 6" id="KW-0472">Membrane</keyword>
<reference evidence="8 9" key="1">
    <citation type="submission" date="2015-12" db="EMBL/GenBank/DDBJ databases">
        <title>Draft genome sequence of Moniliophthora roreri, the causal agent of frosty pod rot of cacao.</title>
        <authorList>
            <person name="Aime M.C."/>
            <person name="Diaz-Valderrama J.R."/>
            <person name="Kijpornyongpan T."/>
            <person name="Phillips-Mora W."/>
        </authorList>
    </citation>
    <scope>NUCLEOTIDE SEQUENCE [LARGE SCALE GENOMIC DNA]</scope>
    <source>
        <strain evidence="8 9">MCA 2952</strain>
    </source>
</reference>
<feature type="transmembrane region" description="Helical" evidence="6">
    <location>
        <begin position="168"/>
        <end position="189"/>
    </location>
</feature>
<feature type="transmembrane region" description="Helical" evidence="6">
    <location>
        <begin position="394"/>
        <end position="415"/>
    </location>
</feature>
<proteinExistence type="predicted"/>
<dbReference type="FunFam" id="1.20.1250.20:FF:000018">
    <property type="entry name" value="MFS transporter permease"/>
    <property type="match status" value="1"/>
</dbReference>
<accession>A0A0W0EZ40</accession>
<dbReference type="PANTHER" id="PTHR43791:SF3">
    <property type="entry name" value="MAJOR FACILITATOR SUPERFAMILY (MFS) PROFILE DOMAIN-CONTAINING PROTEIN"/>
    <property type="match status" value="1"/>
</dbReference>
<dbReference type="EMBL" id="LATX01002436">
    <property type="protein sequence ID" value="KTB29300.1"/>
    <property type="molecule type" value="Genomic_DNA"/>
</dbReference>
<evidence type="ECO:0000256" key="3">
    <source>
        <dbReference type="ARBA" id="ARBA00022692"/>
    </source>
</evidence>
<feature type="transmembrane region" description="Helical" evidence="6">
    <location>
        <begin position="132"/>
        <end position="156"/>
    </location>
</feature>
<sequence length="474" mass="52338">MMENMPSLTDKEIESVVDMLQDGDIPGVNERRTMLYIDLRILPLLALIYAFALIDRLNLGSARIAGMGADLQLTVSDRYSIASSLYFVPYILLQIPGNVFLRAVGARNLITFIVIGWGGVQTGMAFVPNWRLLTLCRVLLGALEAPFFPALVYIISTWYKRHELQKRLAAFFMLSITASAFSAVLAYGLSLLGGKSGLAGWSWIFFIEGLITIGLGIIGYFLIPDFPDRNTFLSAAQTRFILKRIEEDRGDHVPDKITTKKVLYHLSDWTLWVYGIMSTCAAIPTYMLAYFTPVILRSMGYSTTHSMLLSAPPYGSAFVSAMTFAWLADRTKHRSGYIVIQAIMTLIGTCMTAFAVQNSVRYAGTFFISAGSAGCIPTILTYNANNVASQSKRAVSSALVVAWGGIGGIVASTAFREKDAPKYIPGLWVTVAAQILMILLAVITMLYLRRMNRLSREGKLSEPLEGKPGFYYTL</sequence>
<feature type="transmembrane region" description="Helical" evidence="6">
    <location>
        <begin position="362"/>
        <end position="382"/>
    </location>
</feature>
<protein>
    <recommendedName>
        <fullName evidence="7">Major facilitator superfamily (MFS) profile domain-containing protein</fullName>
    </recommendedName>
</protein>
<evidence type="ECO:0000256" key="2">
    <source>
        <dbReference type="ARBA" id="ARBA00022448"/>
    </source>
</evidence>
<comment type="caution">
    <text evidence="8">The sequence shown here is derived from an EMBL/GenBank/DDBJ whole genome shotgun (WGS) entry which is preliminary data.</text>
</comment>
<feature type="transmembrane region" description="Helical" evidence="6">
    <location>
        <begin position="79"/>
        <end position="101"/>
    </location>
</feature>
<feature type="transmembrane region" description="Helical" evidence="6">
    <location>
        <begin position="269"/>
        <end position="291"/>
    </location>
</feature>
<keyword evidence="4 6" id="KW-1133">Transmembrane helix</keyword>
<keyword evidence="2" id="KW-0813">Transport</keyword>
<feature type="transmembrane region" description="Helical" evidence="6">
    <location>
        <begin position="427"/>
        <end position="448"/>
    </location>
</feature>
<feature type="transmembrane region" description="Helical" evidence="6">
    <location>
        <begin position="108"/>
        <end position="126"/>
    </location>
</feature>
<feature type="transmembrane region" description="Helical" evidence="6">
    <location>
        <begin position="201"/>
        <end position="223"/>
    </location>
</feature>
<evidence type="ECO:0000256" key="4">
    <source>
        <dbReference type="ARBA" id="ARBA00022989"/>
    </source>
</evidence>
<dbReference type="InterPro" id="IPR020846">
    <property type="entry name" value="MFS_dom"/>
</dbReference>
<evidence type="ECO:0000256" key="6">
    <source>
        <dbReference type="SAM" id="Phobius"/>
    </source>
</evidence>
<dbReference type="GO" id="GO:0022857">
    <property type="term" value="F:transmembrane transporter activity"/>
    <property type="evidence" value="ECO:0007669"/>
    <property type="project" value="InterPro"/>
</dbReference>
<keyword evidence="3 6" id="KW-0812">Transmembrane</keyword>
<evidence type="ECO:0000259" key="7">
    <source>
        <dbReference type="PROSITE" id="PS50850"/>
    </source>
</evidence>
<dbReference type="GO" id="GO:0016020">
    <property type="term" value="C:membrane"/>
    <property type="evidence" value="ECO:0007669"/>
    <property type="project" value="UniProtKB-SubCell"/>
</dbReference>
<dbReference type="Proteomes" id="UP000054988">
    <property type="component" value="Unassembled WGS sequence"/>
</dbReference>
<evidence type="ECO:0000256" key="5">
    <source>
        <dbReference type="ARBA" id="ARBA00023136"/>
    </source>
</evidence>
<dbReference type="PROSITE" id="PS50850">
    <property type="entry name" value="MFS"/>
    <property type="match status" value="1"/>
</dbReference>
<dbReference type="eggNOG" id="KOG2533">
    <property type="taxonomic scope" value="Eukaryota"/>
</dbReference>
<dbReference type="Pfam" id="PF07690">
    <property type="entry name" value="MFS_1"/>
    <property type="match status" value="1"/>
</dbReference>
<evidence type="ECO:0000256" key="1">
    <source>
        <dbReference type="ARBA" id="ARBA00004141"/>
    </source>
</evidence>
<feature type="transmembrane region" description="Helical" evidence="6">
    <location>
        <begin position="311"/>
        <end position="328"/>
    </location>
</feature>
<gene>
    <name evidence="8" type="ORF">WG66_18126</name>
</gene>
<evidence type="ECO:0000313" key="9">
    <source>
        <dbReference type="Proteomes" id="UP000054988"/>
    </source>
</evidence>
<dbReference type="AlphaFoldDB" id="A0A0W0EZ40"/>
<evidence type="ECO:0000313" key="8">
    <source>
        <dbReference type="EMBL" id="KTB29300.1"/>
    </source>
</evidence>
<dbReference type="Gene3D" id="1.20.1250.20">
    <property type="entry name" value="MFS general substrate transporter like domains"/>
    <property type="match status" value="2"/>
</dbReference>
<feature type="domain" description="Major facilitator superfamily (MFS) profile" evidence="7">
    <location>
        <begin position="41"/>
        <end position="452"/>
    </location>
</feature>
<dbReference type="InterPro" id="IPR011701">
    <property type="entry name" value="MFS"/>
</dbReference>
<dbReference type="SUPFAM" id="SSF103473">
    <property type="entry name" value="MFS general substrate transporter"/>
    <property type="match status" value="1"/>
</dbReference>
<feature type="transmembrane region" description="Helical" evidence="6">
    <location>
        <begin position="335"/>
        <end position="356"/>
    </location>
</feature>
<organism evidence="8 9">
    <name type="scientific">Moniliophthora roreri</name>
    <name type="common">Frosty pod rot fungus</name>
    <name type="synonym">Monilia roreri</name>
    <dbReference type="NCBI Taxonomy" id="221103"/>
    <lineage>
        <taxon>Eukaryota</taxon>
        <taxon>Fungi</taxon>
        <taxon>Dikarya</taxon>
        <taxon>Basidiomycota</taxon>
        <taxon>Agaricomycotina</taxon>
        <taxon>Agaricomycetes</taxon>
        <taxon>Agaricomycetidae</taxon>
        <taxon>Agaricales</taxon>
        <taxon>Marasmiineae</taxon>
        <taxon>Marasmiaceae</taxon>
        <taxon>Moniliophthora</taxon>
    </lineage>
</organism>
<dbReference type="PANTHER" id="PTHR43791">
    <property type="entry name" value="PERMEASE-RELATED"/>
    <property type="match status" value="1"/>
</dbReference>